<dbReference type="CDD" id="cd06578">
    <property type="entry name" value="HemD"/>
    <property type="match status" value="1"/>
</dbReference>
<dbReference type="InterPro" id="IPR039793">
    <property type="entry name" value="UROS/Hem4"/>
</dbReference>
<organism evidence="2 3">
    <name type="scientific">Niastella caeni</name>
    <dbReference type="NCBI Taxonomy" id="2569763"/>
    <lineage>
        <taxon>Bacteria</taxon>
        <taxon>Pseudomonadati</taxon>
        <taxon>Bacteroidota</taxon>
        <taxon>Chitinophagia</taxon>
        <taxon>Chitinophagales</taxon>
        <taxon>Chitinophagaceae</taxon>
        <taxon>Niastella</taxon>
    </lineage>
</organism>
<dbReference type="Pfam" id="PF02602">
    <property type="entry name" value="HEM4"/>
    <property type="match status" value="1"/>
</dbReference>
<dbReference type="GO" id="GO:0004852">
    <property type="term" value="F:uroporphyrinogen-III synthase activity"/>
    <property type="evidence" value="ECO:0007669"/>
    <property type="project" value="InterPro"/>
</dbReference>
<dbReference type="EMBL" id="STFF01000005">
    <property type="protein sequence ID" value="THU37248.1"/>
    <property type="molecule type" value="Genomic_DNA"/>
</dbReference>
<dbReference type="Gene3D" id="3.40.50.10090">
    <property type="match status" value="2"/>
</dbReference>
<dbReference type="InterPro" id="IPR036108">
    <property type="entry name" value="4pyrrol_syn_uPrphyn_synt_sf"/>
</dbReference>
<keyword evidence="3" id="KW-1185">Reference proteome</keyword>
<dbReference type="InterPro" id="IPR003754">
    <property type="entry name" value="4pyrrol_synth_uPrphyn_synth"/>
</dbReference>
<protein>
    <submittedName>
        <fullName evidence="2">Uroporphyrinogen-III synthase</fullName>
    </submittedName>
</protein>
<gene>
    <name evidence="2" type="ORF">FAM09_20085</name>
</gene>
<dbReference type="AlphaFoldDB" id="A0A4S8HPC4"/>
<accession>A0A4S8HPC4</accession>
<proteinExistence type="predicted"/>
<dbReference type="OrthoDB" id="1523900at2"/>
<comment type="caution">
    <text evidence="2">The sequence shown here is derived from an EMBL/GenBank/DDBJ whole genome shotgun (WGS) entry which is preliminary data.</text>
</comment>
<evidence type="ECO:0000313" key="3">
    <source>
        <dbReference type="Proteomes" id="UP000306918"/>
    </source>
</evidence>
<dbReference type="SUPFAM" id="SSF69618">
    <property type="entry name" value="HemD-like"/>
    <property type="match status" value="1"/>
</dbReference>
<name>A0A4S8HPC4_9BACT</name>
<dbReference type="PANTHER" id="PTHR12390">
    <property type="entry name" value="UROPORPHYRINOGEN III SYNTHASE"/>
    <property type="match status" value="1"/>
</dbReference>
<dbReference type="GO" id="GO:0006780">
    <property type="term" value="P:uroporphyrinogen III biosynthetic process"/>
    <property type="evidence" value="ECO:0007669"/>
    <property type="project" value="InterPro"/>
</dbReference>
<dbReference type="Proteomes" id="UP000306918">
    <property type="component" value="Unassembled WGS sequence"/>
</dbReference>
<evidence type="ECO:0000259" key="1">
    <source>
        <dbReference type="Pfam" id="PF02602"/>
    </source>
</evidence>
<dbReference type="PANTHER" id="PTHR12390:SF0">
    <property type="entry name" value="UROPORPHYRINOGEN-III SYNTHASE"/>
    <property type="match status" value="1"/>
</dbReference>
<feature type="domain" description="Tetrapyrrole biosynthesis uroporphyrinogen III synthase" evidence="1">
    <location>
        <begin position="34"/>
        <end position="235"/>
    </location>
</feature>
<sequence>MADRLLPIRYSMLNKISILSTRPLETALLEAAKAKDIYIDIISFIDTTPIQTSGIKEEIGKLLQQPASVVFTSMNAVSTVAPYINGQTPDWNIFCIGNTTRQLAARYFGEQSIHIVGNNASDLADKMISNKGIKQVVFFCGDQRREELPGKLRQNGITVQEVIVYHTISTPHKVDKVYDGILFFSPSAVQSFFYANAVLPSTILFAIGQTTADAIKTFTDNTIIESERPGKEDLVKKMFEFFKK</sequence>
<reference evidence="2 3" key="1">
    <citation type="submission" date="2019-04" db="EMBL/GenBank/DDBJ databases">
        <title>Niastella caeni sp. nov., isolated from activated sludge.</title>
        <authorList>
            <person name="Sheng M."/>
        </authorList>
    </citation>
    <scope>NUCLEOTIDE SEQUENCE [LARGE SCALE GENOMIC DNA]</scope>
    <source>
        <strain evidence="2 3">HX-2-15</strain>
    </source>
</reference>
<evidence type="ECO:0000313" key="2">
    <source>
        <dbReference type="EMBL" id="THU37248.1"/>
    </source>
</evidence>
<dbReference type="GO" id="GO:0005829">
    <property type="term" value="C:cytosol"/>
    <property type="evidence" value="ECO:0007669"/>
    <property type="project" value="TreeGrafter"/>
</dbReference>